<protein>
    <recommendedName>
        <fullName evidence="3">CBS domain-containing protein</fullName>
    </recommendedName>
</protein>
<dbReference type="PANTHER" id="PTHR43080">
    <property type="entry name" value="CBS DOMAIN-CONTAINING PROTEIN CBSX3, MITOCHONDRIAL"/>
    <property type="match status" value="1"/>
</dbReference>
<sequence>MSPSLLAPASELMSWPVATIDHECTLQEVIELLGAEEVGALVVTRQEHPIGMLSERDVVVHLARAADAAHLTAGEAMTTEVVSAPETITIVDAARLLASADIRHLPLTRDGAIVGIVSSRDVIDVLANQT</sequence>
<evidence type="ECO:0000313" key="4">
    <source>
        <dbReference type="EMBL" id="GAA3517993.1"/>
    </source>
</evidence>
<name>A0ABP6UQF8_9ACTN</name>
<dbReference type="Pfam" id="PF00571">
    <property type="entry name" value="CBS"/>
    <property type="match status" value="2"/>
</dbReference>
<dbReference type="RefSeq" id="WP_218235097.1">
    <property type="nucleotide sequence ID" value="NZ_BAABBB010000003.1"/>
</dbReference>
<comment type="caution">
    <text evidence="4">The sequence shown here is derived from an EMBL/GenBank/DDBJ whole genome shotgun (WGS) entry which is preliminary data.</text>
</comment>
<feature type="domain" description="CBS" evidence="3">
    <location>
        <begin position="13"/>
        <end position="68"/>
    </location>
</feature>
<dbReference type="PANTHER" id="PTHR43080:SF2">
    <property type="entry name" value="CBS DOMAIN-CONTAINING PROTEIN"/>
    <property type="match status" value="1"/>
</dbReference>
<dbReference type="InterPro" id="IPR000644">
    <property type="entry name" value="CBS_dom"/>
</dbReference>
<evidence type="ECO:0000259" key="3">
    <source>
        <dbReference type="PROSITE" id="PS51371"/>
    </source>
</evidence>
<accession>A0ABP6UQF8</accession>
<proteinExistence type="predicted"/>
<evidence type="ECO:0000256" key="1">
    <source>
        <dbReference type="ARBA" id="ARBA00023122"/>
    </source>
</evidence>
<dbReference type="Proteomes" id="UP001500301">
    <property type="component" value="Unassembled WGS sequence"/>
</dbReference>
<dbReference type="InterPro" id="IPR051257">
    <property type="entry name" value="Diverse_CBS-Domain"/>
</dbReference>
<evidence type="ECO:0000313" key="5">
    <source>
        <dbReference type="Proteomes" id="UP001500301"/>
    </source>
</evidence>
<keyword evidence="5" id="KW-1185">Reference proteome</keyword>
<evidence type="ECO:0000256" key="2">
    <source>
        <dbReference type="PROSITE-ProRule" id="PRU00703"/>
    </source>
</evidence>
<reference evidence="5" key="1">
    <citation type="journal article" date="2019" name="Int. J. Syst. Evol. Microbiol.">
        <title>The Global Catalogue of Microorganisms (GCM) 10K type strain sequencing project: providing services to taxonomists for standard genome sequencing and annotation.</title>
        <authorList>
            <consortium name="The Broad Institute Genomics Platform"/>
            <consortium name="The Broad Institute Genome Sequencing Center for Infectious Disease"/>
            <person name="Wu L."/>
            <person name="Ma J."/>
        </authorList>
    </citation>
    <scope>NUCLEOTIDE SEQUENCE [LARGE SCALE GENOMIC DNA]</scope>
    <source>
        <strain evidence="5">JCM 17460</strain>
    </source>
</reference>
<keyword evidence="1 2" id="KW-0129">CBS domain</keyword>
<gene>
    <name evidence="4" type="ORF">GCM10022263_02130</name>
</gene>
<dbReference type="PROSITE" id="PS51371">
    <property type="entry name" value="CBS"/>
    <property type="match status" value="2"/>
</dbReference>
<organism evidence="4 5">
    <name type="scientific">Nocardioides daeguensis</name>
    <dbReference type="NCBI Taxonomy" id="908359"/>
    <lineage>
        <taxon>Bacteria</taxon>
        <taxon>Bacillati</taxon>
        <taxon>Actinomycetota</taxon>
        <taxon>Actinomycetes</taxon>
        <taxon>Propionibacteriales</taxon>
        <taxon>Nocardioidaceae</taxon>
        <taxon>Nocardioides</taxon>
    </lineage>
</organism>
<dbReference type="EMBL" id="BAABBB010000003">
    <property type="protein sequence ID" value="GAA3517993.1"/>
    <property type="molecule type" value="Genomic_DNA"/>
</dbReference>
<feature type="domain" description="CBS" evidence="3">
    <location>
        <begin position="77"/>
        <end position="130"/>
    </location>
</feature>
<dbReference type="SMART" id="SM00116">
    <property type="entry name" value="CBS"/>
    <property type="match status" value="2"/>
</dbReference>